<protein>
    <recommendedName>
        <fullName evidence="2">SH2 domain-containing protein</fullName>
    </recommendedName>
</protein>
<name>A0AAW0QB00_9GOBI</name>
<keyword evidence="4" id="KW-1185">Reference proteome</keyword>
<accession>A0AAW0QB00</accession>
<evidence type="ECO:0000259" key="2">
    <source>
        <dbReference type="PROSITE" id="PS50001"/>
    </source>
</evidence>
<dbReference type="Proteomes" id="UP001460270">
    <property type="component" value="Unassembled WGS sequence"/>
</dbReference>
<sequence length="99" mass="11477">MELEGDLIATIYYGHISSQATEQLLERFGRDGSFLLRIKNPFVHTYRLVHSSDGWSLQGQSRHVFNKLQTLIEHYRTRSFTDRPTVLSQTLWINTAAIP</sequence>
<gene>
    <name evidence="3" type="ORF">WMY93_000815</name>
</gene>
<evidence type="ECO:0000313" key="3">
    <source>
        <dbReference type="EMBL" id="KAK7945087.1"/>
    </source>
</evidence>
<evidence type="ECO:0000313" key="4">
    <source>
        <dbReference type="Proteomes" id="UP001460270"/>
    </source>
</evidence>
<comment type="caution">
    <text evidence="3">The sequence shown here is derived from an EMBL/GenBank/DDBJ whole genome shotgun (WGS) entry which is preliminary data.</text>
</comment>
<reference evidence="4" key="1">
    <citation type="submission" date="2024-04" db="EMBL/GenBank/DDBJ databases">
        <title>Salinicola lusitanus LLJ914,a marine bacterium isolated from the Okinawa Trough.</title>
        <authorList>
            <person name="Li J."/>
        </authorList>
    </citation>
    <scope>NUCLEOTIDE SEQUENCE [LARGE SCALE GENOMIC DNA]</scope>
</reference>
<feature type="domain" description="SH2" evidence="2">
    <location>
        <begin position="11"/>
        <end position="99"/>
    </location>
</feature>
<organism evidence="3 4">
    <name type="scientific">Mugilogobius chulae</name>
    <name type="common">yellowstripe goby</name>
    <dbReference type="NCBI Taxonomy" id="88201"/>
    <lineage>
        <taxon>Eukaryota</taxon>
        <taxon>Metazoa</taxon>
        <taxon>Chordata</taxon>
        <taxon>Craniata</taxon>
        <taxon>Vertebrata</taxon>
        <taxon>Euteleostomi</taxon>
        <taxon>Actinopterygii</taxon>
        <taxon>Neopterygii</taxon>
        <taxon>Teleostei</taxon>
        <taxon>Neoteleostei</taxon>
        <taxon>Acanthomorphata</taxon>
        <taxon>Gobiaria</taxon>
        <taxon>Gobiiformes</taxon>
        <taxon>Gobioidei</taxon>
        <taxon>Gobiidae</taxon>
        <taxon>Gobionellinae</taxon>
        <taxon>Mugilogobius</taxon>
    </lineage>
</organism>
<dbReference type="InterPro" id="IPR036860">
    <property type="entry name" value="SH2_dom_sf"/>
</dbReference>
<dbReference type="PROSITE" id="PS50001">
    <property type="entry name" value="SH2"/>
    <property type="match status" value="1"/>
</dbReference>
<dbReference type="InterPro" id="IPR000980">
    <property type="entry name" value="SH2"/>
</dbReference>
<dbReference type="AlphaFoldDB" id="A0AAW0QB00"/>
<dbReference type="EMBL" id="JBBPFD010000001">
    <property type="protein sequence ID" value="KAK7945087.1"/>
    <property type="molecule type" value="Genomic_DNA"/>
</dbReference>
<dbReference type="SUPFAM" id="SSF55550">
    <property type="entry name" value="SH2 domain"/>
    <property type="match status" value="1"/>
</dbReference>
<keyword evidence="1" id="KW-0727">SH2 domain</keyword>
<dbReference type="Gene3D" id="3.30.505.10">
    <property type="entry name" value="SH2 domain"/>
    <property type="match status" value="1"/>
</dbReference>
<evidence type="ECO:0000256" key="1">
    <source>
        <dbReference type="PROSITE-ProRule" id="PRU00191"/>
    </source>
</evidence>
<proteinExistence type="predicted"/>